<dbReference type="Proteomes" id="UP000826234">
    <property type="component" value="Unassembled WGS sequence"/>
</dbReference>
<accession>A0ABQ7SV86</accession>
<evidence type="ECO:0008006" key="3">
    <source>
        <dbReference type="Google" id="ProtNLM"/>
    </source>
</evidence>
<evidence type="ECO:0000313" key="1">
    <source>
        <dbReference type="EMBL" id="KAH0621341.1"/>
    </source>
</evidence>
<comment type="caution">
    <text evidence="1">The sequence shown here is derived from an EMBL/GenBank/DDBJ whole genome shotgun (WGS) entry which is preliminary data.</text>
</comment>
<gene>
    <name evidence="1" type="ORF">JD844_022501</name>
</gene>
<dbReference type="PANTHER" id="PTHR46500:SF1">
    <property type="entry name" value="CILIA- AND FLAGELLA-ASSOCIATED PROTEIN 221"/>
    <property type="match status" value="1"/>
</dbReference>
<dbReference type="EMBL" id="JAIPUX010003289">
    <property type="protein sequence ID" value="KAH0621341.1"/>
    <property type="molecule type" value="Genomic_DNA"/>
</dbReference>
<reference evidence="1 2" key="1">
    <citation type="journal article" date="2022" name="Gigascience">
        <title>A chromosome-level genome assembly and annotation of the desert horned lizard, Phrynosoma platyrhinos, provides insight into chromosomal rearrangements among reptiles.</title>
        <authorList>
            <person name="Koochekian N."/>
            <person name="Ascanio A."/>
            <person name="Farleigh K."/>
            <person name="Card D.C."/>
            <person name="Schield D.R."/>
            <person name="Castoe T.A."/>
            <person name="Jezkova T."/>
        </authorList>
    </citation>
    <scope>NUCLEOTIDE SEQUENCE [LARGE SCALE GENOMIC DNA]</scope>
    <source>
        <strain evidence="1">NK-2021</strain>
    </source>
</reference>
<sequence>METVETTQSDFSNIKGSFRKTDSVLLDSLVEEPKKGAYVPNHLLESKIYTKLLRNDVIQAKPAIMHFGGYETEKHHQQVLKLVNISGDLINIHILPPETKYFQIKYTKTHRLVPGLSFTIMVDFCPDEWRYYYDCIRIHSQGDDTLLVPLHAYPVMNTVEFPSYISLSDVPLGQWQAIIIATICYFKLKKYVIPLQCSCPIDFEFCVDYLQPHQAFTIHPTSGIIPANGKTEVVVTFTPFEYGTAQMKMQLWISQFNSKPYVCSFTGTSMPQPSLTKGDFEKQEKILQKIQKNPEREAVCLPQTVSQKHKHLSSIYKVLVDGGPQKRQVKEAVFELKVKQEMQDELTNQLKWQVHLGKDPMCPIVQRQLLDDRQREEELYKIKRGDPIIEKEFQRKYVEISPKRIIRDISECPKFQPTFDLLLNNPWRHRHWTLRRFQQAARKILLQCRLNRVIKRLHEVFKAIKAQEMEDAFISECSSFKTASLAAISEEKRVSFVLTANRVLPSEFPTYNPPRWADDLAPEVLGIVPVKSAQTKIKQLHHFYELKEELIPVIPVSEEKLQLDFTTGEEELNTSLLNIKAPEALLHPPNDHPLQVFAYAHLILITDIAPKLRQAMSKAYPTDYKTQNPSPGLYEFKSPLSYTESSIEYHICPVPKYTLTRKYPLKSSIPVCQKKFLHHKEVIPGVSNWKKFPSVINLTLPNVPALNGIPVPFCTDPYNEDMMPKVVPPILDDLPEQDKENVIDEVTEDEDAVLLTPEMIKAEFPQIDIPTDDSKVQKEGRQVGFYESVKQGIENLLIPGSDANGDLKVASYMSLNTAIPISRDVRDIVDWYVQTQSNVFGQRVEENMEKLKDKAIQKSLILN</sequence>
<proteinExistence type="predicted"/>
<dbReference type="InterPro" id="IPR013783">
    <property type="entry name" value="Ig-like_fold"/>
</dbReference>
<dbReference type="Gene3D" id="2.60.40.10">
    <property type="entry name" value="Immunoglobulins"/>
    <property type="match status" value="2"/>
</dbReference>
<organism evidence="1 2">
    <name type="scientific">Phrynosoma platyrhinos</name>
    <name type="common">Desert horned lizard</name>
    <dbReference type="NCBI Taxonomy" id="52577"/>
    <lineage>
        <taxon>Eukaryota</taxon>
        <taxon>Metazoa</taxon>
        <taxon>Chordata</taxon>
        <taxon>Craniata</taxon>
        <taxon>Vertebrata</taxon>
        <taxon>Euteleostomi</taxon>
        <taxon>Lepidosauria</taxon>
        <taxon>Squamata</taxon>
        <taxon>Bifurcata</taxon>
        <taxon>Unidentata</taxon>
        <taxon>Episquamata</taxon>
        <taxon>Toxicofera</taxon>
        <taxon>Iguania</taxon>
        <taxon>Phrynosomatidae</taxon>
        <taxon>Phrynosomatinae</taxon>
        <taxon>Phrynosoma</taxon>
    </lineage>
</organism>
<keyword evidence="2" id="KW-1185">Reference proteome</keyword>
<name>A0ABQ7SV86_PHRPL</name>
<protein>
    <recommendedName>
        <fullName evidence="3">Cilia- and flagella-associated protein 221</fullName>
    </recommendedName>
</protein>
<dbReference type="PANTHER" id="PTHR46500">
    <property type="entry name" value="CILIA- AND FLAGELLA-ASSOCIATED PROTEIN 221"/>
    <property type="match status" value="1"/>
</dbReference>
<evidence type="ECO:0000313" key="2">
    <source>
        <dbReference type="Proteomes" id="UP000826234"/>
    </source>
</evidence>
<dbReference type="InterPro" id="IPR029676">
    <property type="entry name" value="CFAP221"/>
</dbReference>